<comment type="caution">
    <text evidence="1">The sequence shown here is derived from an EMBL/GenBank/DDBJ whole genome shotgun (WGS) entry which is preliminary data.</text>
</comment>
<dbReference type="Proteomes" id="UP000468650">
    <property type="component" value="Unassembled WGS sequence"/>
</dbReference>
<dbReference type="RefSeq" id="WP_151665779.1">
    <property type="nucleotide sequence ID" value="NZ_WBVO01000001.1"/>
</dbReference>
<keyword evidence="2" id="KW-1185">Reference proteome</keyword>
<evidence type="ECO:0008006" key="3">
    <source>
        <dbReference type="Google" id="ProtNLM"/>
    </source>
</evidence>
<protein>
    <recommendedName>
        <fullName evidence="3">TfoX/Sxy family protein</fullName>
    </recommendedName>
</protein>
<dbReference type="Gene3D" id="3.30.1460.30">
    <property type="entry name" value="YgaC/TfoX-N like chaperone"/>
    <property type="match status" value="1"/>
</dbReference>
<reference evidence="1 2" key="1">
    <citation type="submission" date="2019-09" db="EMBL/GenBank/DDBJ databases">
        <title>Genomes of family Cryomorphaceae.</title>
        <authorList>
            <person name="Bowman J.P."/>
        </authorList>
    </citation>
    <scope>NUCLEOTIDE SEQUENCE [LARGE SCALE GENOMIC DNA]</scope>
    <source>
        <strain evidence="1 2">LMG 25704</strain>
    </source>
</reference>
<organism evidence="1 2">
    <name type="scientific">Phaeocystidibacter luteus</name>
    <dbReference type="NCBI Taxonomy" id="911197"/>
    <lineage>
        <taxon>Bacteria</taxon>
        <taxon>Pseudomonadati</taxon>
        <taxon>Bacteroidota</taxon>
        <taxon>Flavobacteriia</taxon>
        <taxon>Flavobacteriales</taxon>
        <taxon>Phaeocystidibacteraceae</taxon>
        <taxon>Phaeocystidibacter</taxon>
    </lineage>
</organism>
<evidence type="ECO:0000313" key="1">
    <source>
        <dbReference type="EMBL" id="KAB2814198.1"/>
    </source>
</evidence>
<gene>
    <name evidence="1" type="ORF">F8C67_00275</name>
</gene>
<sequence>MSEVHFQNIGRALSDEFDTTAGQMFGKPCFKTPGNKAFAAFFKGEMVFKLGKVEVDQLKDKYAGSVNWDPSGKGRPMKDWIQVPEEFQEDWQDLARNAFAFVANA</sequence>
<proteinExistence type="predicted"/>
<dbReference type="EMBL" id="WBVO01000001">
    <property type="protein sequence ID" value="KAB2814198.1"/>
    <property type="molecule type" value="Genomic_DNA"/>
</dbReference>
<dbReference type="OrthoDB" id="963621at2"/>
<name>A0A6N6RK50_9FLAO</name>
<evidence type="ECO:0000313" key="2">
    <source>
        <dbReference type="Proteomes" id="UP000468650"/>
    </source>
</evidence>
<accession>A0A6N6RK50</accession>
<dbReference type="AlphaFoldDB" id="A0A6N6RK50"/>